<keyword evidence="4" id="KW-0411">Iron-sulfur</keyword>
<proteinExistence type="predicted"/>
<dbReference type="PANTHER" id="PTHR43687">
    <property type="entry name" value="ADENYLYLSULFATE REDUCTASE, BETA SUBUNIT"/>
    <property type="match status" value="1"/>
</dbReference>
<dbReference type="Gene3D" id="3.30.70.20">
    <property type="match status" value="2"/>
</dbReference>
<name>A0A3N0BLD2_9ACTN</name>
<evidence type="ECO:0000256" key="2">
    <source>
        <dbReference type="ARBA" id="ARBA00022723"/>
    </source>
</evidence>
<keyword evidence="1" id="KW-0004">4Fe-4S</keyword>
<feature type="domain" description="4Fe-4S ferredoxin-type" evidence="5">
    <location>
        <begin position="312"/>
        <end position="342"/>
    </location>
</feature>
<feature type="domain" description="4Fe-4S ferredoxin-type" evidence="5">
    <location>
        <begin position="345"/>
        <end position="374"/>
    </location>
</feature>
<evidence type="ECO:0000313" key="6">
    <source>
        <dbReference type="EMBL" id="RNL48971.1"/>
    </source>
</evidence>
<organism evidence="6 7">
    <name type="scientific">Paraeggerthella hongkongensis</name>
    <dbReference type="NCBI Taxonomy" id="230658"/>
    <lineage>
        <taxon>Bacteria</taxon>
        <taxon>Bacillati</taxon>
        <taxon>Actinomycetota</taxon>
        <taxon>Coriobacteriia</taxon>
        <taxon>Eggerthellales</taxon>
        <taxon>Eggerthellaceae</taxon>
        <taxon>Paraeggerthella</taxon>
    </lineage>
</organism>
<dbReference type="Proteomes" id="UP000278632">
    <property type="component" value="Unassembled WGS sequence"/>
</dbReference>
<dbReference type="AlphaFoldDB" id="A0A3N0BLD2"/>
<evidence type="ECO:0000259" key="5">
    <source>
        <dbReference type="PROSITE" id="PS51379"/>
    </source>
</evidence>
<reference evidence="7" key="1">
    <citation type="submission" date="2018-05" db="EMBL/GenBank/DDBJ databases">
        <title>Genome Sequencing of selected type strains of the family Eggerthellaceae.</title>
        <authorList>
            <person name="Danylec N."/>
            <person name="Stoll D.A."/>
            <person name="Doetsch A."/>
            <person name="Huch M."/>
        </authorList>
    </citation>
    <scope>NUCLEOTIDE SEQUENCE [LARGE SCALE GENOMIC DNA]</scope>
    <source>
        <strain evidence="7">DSM 16106</strain>
    </source>
</reference>
<accession>A0A3N0BLD2</accession>
<dbReference type="InterPro" id="IPR017896">
    <property type="entry name" value="4Fe4S_Fe-S-bd"/>
</dbReference>
<protein>
    <submittedName>
        <fullName evidence="6">4Fe-4S ferredoxin</fullName>
    </submittedName>
</protein>
<dbReference type="OrthoDB" id="9672at2"/>
<feature type="domain" description="4Fe-4S ferredoxin-type" evidence="5">
    <location>
        <begin position="53"/>
        <end position="82"/>
    </location>
</feature>
<dbReference type="SUPFAM" id="SSF54862">
    <property type="entry name" value="4Fe-4S ferredoxins"/>
    <property type="match status" value="2"/>
</dbReference>
<dbReference type="GO" id="GO:0051539">
    <property type="term" value="F:4 iron, 4 sulfur cluster binding"/>
    <property type="evidence" value="ECO:0007669"/>
    <property type="project" value="UniProtKB-KW"/>
</dbReference>
<dbReference type="PANTHER" id="PTHR43687:SF1">
    <property type="entry name" value="FERREDOXIN III"/>
    <property type="match status" value="1"/>
</dbReference>
<evidence type="ECO:0000256" key="4">
    <source>
        <dbReference type="ARBA" id="ARBA00023014"/>
    </source>
</evidence>
<dbReference type="PROSITE" id="PS51379">
    <property type="entry name" value="4FE4S_FER_2"/>
    <property type="match status" value="3"/>
</dbReference>
<dbReference type="EMBL" id="QICD01000001">
    <property type="protein sequence ID" value="RNL48971.1"/>
    <property type="molecule type" value="Genomic_DNA"/>
</dbReference>
<evidence type="ECO:0000256" key="1">
    <source>
        <dbReference type="ARBA" id="ARBA00022485"/>
    </source>
</evidence>
<dbReference type="RefSeq" id="WP_123191053.1">
    <property type="nucleotide sequence ID" value="NZ_QICD01000001.1"/>
</dbReference>
<dbReference type="GO" id="GO:0046872">
    <property type="term" value="F:metal ion binding"/>
    <property type="evidence" value="ECO:0007669"/>
    <property type="project" value="UniProtKB-KW"/>
</dbReference>
<evidence type="ECO:0000256" key="3">
    <source>
        <dbReference type="ARBA" id="ARBA00023004"/>
    </source>
</evidence>
<keyword evidence="7" id="KW-1185">Reference proteome</keyword>
<keyword evidence="2" id="KW-0479">Metal-binding</keyword>
<sequence>MSLIDGLLAMLGAIESDALAVREERCISVRNRNASCLRCVEACTSGAIAYRDNQLKVEPDRCIGCGTCATACPTCAIEIRNPTDDELTSLIKGSIVATKGHPVIACEAALVAFEAQAAATAQKTRKPFGAHGCEEPAYDAACVVALPCLGRVDESALVGIAAYKAFDATLVCGDCASCAHAPGGALVRQVVDSACSMLEAFGSNMPVDLVDQVPERVRCVQGGVSRDAGGVSRRDFLRTAKDGSARAAGAAVQQEVAAVLGEDAKPVPVAYRKVNKDGTLSHFVPTRRLRLYNYLKHIGEPVADQVETRVIGAVSIDAEKCSACRMCAVFCPTGAIVKMDESDAFGVIHRPSACMQCRLCERICPEQAIKVSGLVPIRQFMGKEAVCYAMERPSWTPNRPASMYDKVHSMIGEDLEMCMF</sequence>
<dbReference type="InterPro" id="IPR050572">
    <property type="entry name" value="Fe-S_Ferredoxin"/>
</dbReference>
<comment type="caution">
    <text evidence="6">The sequence shown here is derived from an EMBL/GenBank/DDBJ whole genome shotgun (WGS) entry which is preliminary data.</text>
</comment>
<dbReference type="Pfam" id="PF12838">
    <property type="entry name" value="Fer4_7"/>
    <property type="match status" value="2"/>
</dbReference>
<evidence type="ECO:0000313" key="7">
    <source>
        <dbReference type="Proteomes" id="UP000278632"/>
    </source>
</evidence>
<dbReference type="PROSITE" id="PS00198">
    <property type="entry name" value="4FE4S_FER_1"/>
    <property type="match status" value="3"/>
</dbReference>
<dbReference type="InterPro" id="IPR017900">
    <property type="entry name" value="4Fe4S_Fe_S_CS"/>
</dbReference>
<gene>
    <name evidence="6" type="ORF">DMP08_00470</name>
</gene>
<keyword evidence="3" id="KW-0408">Iron</keyword>